<reference evidence="14" key="3">
    <citation type="submission" date="2025-09" db="UniProtKB">
        <authorList>
            <consortium name="Ensembl"/>
        </authorList>
    </citation>
    <scope>IDENTIFICATION</scope>
</reference>
<dbReference type="InterPro" id="IPR007960">
    <property type="entry name" value="TAS2R"/>
</dbReference>
<dbReference type="Pfam" id="PF05296">
    <property type="entry name" value="TAS2R"/>
    <property type="match status" value="1"/>
</dbReference>
<comment type="subcellular location">
    <subcellularLocation>
        <location evidence="1 12">Membrane</location>
        <topology evidence="1 12">Multi-pass membrane protein</topology>
    </subcellularLocation>
</comment>
<sequence length="329" mass="37418">IMLMDCSSISPLHILMWSIAITGNIVALLGNGFITVVQGHQWLQKRKILPCDFILINLSASRFMMLLSNSVNYILYSISSESYLRSYKKAYLMITWTFMNMASLWSATWLSIFYCVKVANFTNCLFLWLKTRINMLVPRLLGMSIVISSIFSVPSVIEYFGQIRGGNLTIILPLNVSQNERYAKGLFPLYLTYTSINVCISIIASSLLLASLWKHTRNLKKSGLSGKDLSTQVHKNVIIVVFSYVFFYLTFFTALIIEVTNVFKPRSPESLIVEILATSFPSTHCIVLILTNPKLKEMHMLARHGSSHLRSYLFTTIRFLLMSKIVCAE</sequence>
<dbReference type="InParanoid" id="A0A803TQB6"/>
<evidence type="ECO:0000256" key="2">
    <source>
        <dbReference type="ARBA" id="ARBA00007376"/>
    </source>
</evidence>
<feature type="transmembrane region" description="Helical" evidence="13">
    <location>
        <begin position="237"/>
        <end position="259"/>
    </location>
</feature>
<keyword evidence="4 12" id="KW-0716">Sensory transduction</keyword>
<dbReference type="GO" id="GO:0016020">
    <property type="term" value="C:membrane"/>
    <property type="evidence" value="ECO:0000318"/>
    <property type="project" value="GO_Central"/>
</dbReference>
<feature type="transmembrane region" description="Helical" evidence="13">
    <location>
        <begin position="271"/>
        <end position="290"/>
    </location>
</feature>
<evidence type="ECO:0000256" key="7">
    <source>
        <dbReference type="ARBA" id="ARBA00023040"/>
    </source>
</evidence>
<reference evidence="14" key="2">
    <citation type="submission" date="2025-08" db="UniProtKB">
        <authorList>
            <consortium name="Ensembl"/>
        </authorList>
    </citation>
    <scope>IDENTIFICATION</scope>
</reference>
<dbReference type="PANTHER" id="PTHR11394">
    <property type="entry name" value="TASTE RECEPTOR TYPE 2"/>
    <property type="match status" value="1"/>
</dbReference>
<keyword evidence="9 12" id="KW-0675">Receptor</keyword>
<dbReference type="PANTHER" id="PTHR11394:SF47">
    <property type="entry name" value="TASTE RECEPTOR TYPE 2 MEMBER 40"/>
    <property type="match status" value="1"/>
</dbReference>
<dbReference type="Gene3D" id="1.20.1070.10">
    <property type="entry name" value="Rhodopsin 7-helix transmembrane proteins"/>
    <property type="match status" value="1"/>
</dbReference>
<dbReference type="FunFam" id="1.20.1070.10:FF:000055">
    <property type="entry name" value="Taste receptor type 2"/>
    <property type="match status" value="1"/>
</dbReference>
<feature type="transmembrane region" description="Helical" evidence="13">
    <location>
        <begin position="54"/>
        <end position="78"/>
    </location>
</feature>
<feature type="transmembrane region" description="Helical" evidence="13">
    <location>
        <begin position="90"/>
        <end position="105"/>
    </location>
</feature>
<keyword evidence="7 12" id="KW-0297">G-protein coupled receptor</keyword>
<dbReference type="GeneTree" id="ENSGT01150000286961"/>
<reference evidence="14" key="1">
    <citation type="submission" date="2009-12" db="EMBL/GenBank/DDBJ databases">
        <title>The Genome Sequence of Anolis carolinensis (Green Anole Lizard).</title>
        <authorList>
            <consortium name="The Genome Sequencing Platform"/>
            <person name="Di Palma F."/>
            <person name="Alfoldi J."/>
            <person name="Heiman D."/>
            <person name="Young S."/>
            <person name="Grabherr M."/>
            <person name="Johnson J."/>
            <person name="Lander E.S."/>
            <person name="Lindblad-Toh K."/>
        </authorList>
    </citation>
    <scope>NUCLEOTIDE SEQUENCE [LARGE SCALE GENOMIC DNA]</scope>
    <source>
        <strain evidence="14">JBL SC #1</strain>
    </source>
</reference>
<dbReference type="AlphaFoldDB" id="A0A803TQB6"/>
<evidence type="ECO:0000256" key="8">
    <source>
        <dbReference type="ARBA" id="ARBA00023136"/>
    </source>
</evidence>
<evidence type="ECO:0000313" key="14">
    <source>
        <dbReference type="Ensembl" id="ENSACAP00000037406.1"/>
    </source>
</evidence>
<keyword evidence="5 12" id="KW-0812">Transmembrane</keyword>
<evidence type="ECO:0000256" key="4">
    <source>
        <dbReference type="ARBA" id="ARBA00022606"/>
    </source>
</evidence>
<keyword evidence="10 12" id="KW-0807">Transducer</keyword>
<dbReference type="GO" id="GO:0001580">
    <property type="term" value="P:detection of chemical stimulus involved in sensory perception of bitter taste"/>
    <property type="evidence" value="ECO:0000318"/>
    <property type="project" value="GO_Central"/>
</dbReference>
<evidence type="ECO:0000313" key="15">
    <source>
        <dbReference type="Proteomes" id="UP000001646"/>
    </source>
</evidence>
<evidence type="ECO:0000256" key="10">
    <source>
        <dbReference type="ARBA" id="ARBA00023224"/>
    </source>
</evidence>
<proteinExistence type="inferred from homology"/>
<comment type="similarity">
    <text evidence="2 11">Belongs to the G-protein coupled receptor T2R family.</text>
</comment>
<evidence type="ECO:0000256" key="9">
    <source>
        <dbReference type="ARBA" id="ARBA00023170"/>
    </source>
</evidence>
<evidence type="ECO:0000256" key="1">
    <source>
        <dbReference type="ARBA" id="ARBA00004141"/>
    </source>
</evidence>
<keyword evidence="3 12" id="KW-0919">Taste</keyword>
<dbReference type="Ensembl" id="ENSACAT00000049902.1">
    <property type="protein sequence ID" value="ENSACAP00000037406.1"/>
    <property type="gene ID" value="ENSACAG00000042900.1"/>
</dbReference>
<evidence type="ECO:0000256" key="3">
    <source>
        <dbReference type="ARBA" id="ARBA00022480"/>
    </source>
</evidence>
<evidence type="ECO:0000256" key="13">
    <source>
        <dbReference type="SAM" id="Phobius"/>
    </source>
</evidence>
<evidence type="ECO:0000256" key="12">
    <source>
        <dbReference type="RuleBase" id="RU004424"/>
    </source>
</evidence>
<name>A0A803TQB6_ANOCA</name>
<organism evidence="14 15">
    <name type="scientific">Anolis carolinensis</name>
    <name type="common">Green anole</name>
    <name type="synonym">American chameleon</name>
    <dbReference type="NCBI Taxonomy" id="28377"/>
    <lineage>
        <taxon>Eukaryota</taxon>
        <taxon>Metazoa</taxon>
        <taxon>Chordata</taxon>
        <taxon>Craniata</taxon>
        <taxon>Vertebrata</taxon>
        <taxon>Euteleostomi</taxon>
        <taxon>Lepidosauria</taxon>
        <taxon>Squamata</taxon>
        <taxon>Bifurcata</taxon>
        <taxon>Unidentata</taxon>
        <taxon>Episquamata</taxon>
        <taxon>Toxicofera</taxon>
        <taxon>Iguania</taxon>
        <taxon>Dactyloidae</taxon>
        <taxon>Anolis</taxon>
    </lineage>
</organism>
<keyword evidence="6 13" id="KW-1133">Transmembrane helix</keyword>
<accession>A0A803TQB6</accession>
<dbReference type="GO" id="GO:0033038">
    <property type="term" value="F:bitter taste receptor activity"/>
    <property type="evidence" value="ECO:0000318"/>
    <property type="project" value="GO_Central"/>
</dbReference>
<keyword evidence="8 12" id="KW-0472">Membrane</keyword>
<dbReference type="SUPFAM" id="SSF81321">
    <property type="entry name" value="Family A G protein-coupled receptor-like"/>
    <property type="match status" value="1"/>
</dbReference>
<evidence type="ECO:0000256" key="6">
    <source>
        <dbReference type="ARBA" id="ARBA00022989"/>
    </source>
</evidence>
<feature type="transmembrane region" description="Helical" evidence="13">
    <location>
        <begin position="190"/>
        <end position="213"/>
    </location>
</feature>
<feature type="transmembrane region" description="Helical" evidence="13">
    <location>
        <begin position="12"/>
        <end position="34"/>
    </location>
</feature>
<evidence type="ECO:0000256" key="11">
    <source>
        <dbReference type="RuleBase" id="RU004423"/>
    </source>
</evidence>
<dbReference type="Proteomes" id="UP000001646">
    <property type="component" value="Unplaced"/>
</dbReference>
<feature type="transmembrane region" description="Helical" evidence="13">
    <location>
        <begin position="136"/>
        <end position="157"/>
    </location>
</feature>
<protein>
    <recommendedName>
        <fullName evidence="12">Taste receptor type 2</fullName>
    </recommendedName>
</protein>
<evidence type="ECO:0000256" key="5">
    <source>
        <dbReference type="ARBA" id="ARBA00022692"/>
    </source>
</evidence>
<keyword evidence="15" id="KW-1185">Reference proteome</keyword>
<dbReference type="GO" id="GO:0004930">
    <property type="term" value="F:G protein-coupled receptor activity"/>
    <property type="evidence" value="ECO:0007669"/>
    <property type="project" value="UniProtKB-KW"/>
</dbReference>